<feature type="domain" description="DNA/pantothenate metabolism flavoprotein C-terminal" evidence="2">
    <location>
        <begin position="2"/>
        <end position="89"/>
    </location>
</feature>
<evidence type="ECO:0000256" key="1">
    <source>
        <dbReference type="SAM" id="Phobius"/>
    </source>
</evidence>
<dbReference type="EC" id="6.3.2.5" evidence="3"/>
<evidence type="ECO:0000259" key="2">
    <source>
        <dbReference type="Pfam" id="PF04127"/>
    </source>
</evidence>
<organism evidence="3 4">
    <name type="scientific">Vibrio variabilis</name>
    <dbReference type="NCBI Taxonomy" id="990271"/>
    <lineage>
        <taxon>Bacteria</taxon>
        <taxon>Pseudomonadati</taxon>
        <taxon>Pseudomonadota</taxon>
        <taxon>Gammaproteobacteria</taxon>
        <taxon>Vibrionales</taxon>
        <taxon>Vibrionaceae</taxon>
        <taxon>Vibrio</taxon>
    </lineage>
</organism>
<dbReference type="Pfam" id="PF04127">
    <property type="entry name" value="DFP"/>
    <property type="match status" value="1"/>
</dbReference>
<dbReference type="EC" id="4.1.1.36" evidence="3"/>
<keyword evidence="1" id="KW-1133">Transmembrane helix</keyword>
<keyword evidence="1" id="KW-0472">Membrane</keyword>
<dbReference type="Gene3D" id="3.40.50.10300">
    <property type="entry name" value="CoaB-like"/>
    <property type="match status" value="1"/>
</dbReference>
<sequence length="97" mass="10328">MRYISNHSSGKMGFALAEAASQLGAQVTLIAGPVSLSTPANVERIDVVSAEQMHKAALEAATKHDIFIGCAAVATIALSMWLLKKSRKRPTTMICRS</sequence>
<dbReference type="EMBL" id="BBMS01000018">
    <property type="protein sequence ID" value="GAL26469.1"/>
    <property type="molecule type" value="Genomic_DNA"/>
</dbReference>
<feature type="transmembrane region" description="Helical" evidence="1">
    <location>
        <begin position="66"/>
        <end position="83"/>
    </location>
</feature>
<keyword evidence="4" id="KW-1185">Reference proteome</keyword>
<keyword evidence="3" id="KW-0436">Ligase</keyword>
<proteinExistence type="predicted"/>
<evidence type="ECO:0000313" key="3">
    <source>
        <dbReference type="EMBL" id="GAL26469.1"/>
    </source>
</evidence>
<dbReference type="SUPFAM" id="SSF102645">
    <property type="entry name" value="CoaB-like"/>
    <property type="match status" value="1"/>
</dbReference>
<dbReference type="Proteomes" id="UP000029223">
    <property type="component" value="Unassembled WGS sequence"/>
</dbReference>
<comment type="caution">
    <text evidence="3">The sequence shown here is derived from an EMBL/GenBank/DDBJ whole genome shotgun (WGS) entry which is preliminary data.</text>
</comment>
<name>A0ABQ0JCH7_9VIBR</name>
<gene>
    <name evidence="3" type="ORF">JCM19239_376</name>
</gene>
<protein>
    <submittedName>
        <fullName evidence="3">Phosphopantothenoylcysteine decarboxylase /phosphopantothenoylcysteine synthetase</fullName>
        <ecNumber evidence="3">4.1.1.36</ecNumber>
        <ecNumber evidence="3">6.3.2.5</ecNumber>
    </submittedName>
</protein>
<dbReference type="GO" id="GO:0004632">
    <property type="term" value="F:phosphopantothenate--cysteine ligase activity"/>
    <property type="evidence" value="ECO:0007669"/>
    <property type="project" value="UniProtKB-EC"/>
</dbReference>
<reference evidence="4" key="2">
    <citation type="submission" date="2014-09" db="EMBL/GenBank/DDBJ databases">
        <authorList>
            <consortium name="NBRP consortium"/>
            <person name="Sawabe T."/>
            <person name="Meirelles P."/>
            <person name="Nakanishi M."/>
            <person name="Sayaka M."/>
            <person name="Hattori M."/>
            <person name="Ohkuma M."/>
        </authorList>
    </citation>
    <scope>NUCLEOTIDE SEQUENCE [LARGE SCALE GENOMIC DNA]</scope>
    <source>
        <strain evidence="4">JCM 19239</strain>
    </source>
</reference>
<keyword evidence="3" id="KW-0456">Lyase</keyword>
<keyword evidence="1" id="KW-0812">Transmembrane</keyword>
<reference evidence="4" key="1">
    <citation type="submission" date="2014-09" db="EMBL/GenBank/DDBJ databases">
        <title>Vibrio variabilis JCM 19239. (C206) whole genome shotgun sequence.</title>
        <authorList>
            <person name="Sawabe T."/>
            <person name="Meirelles P."/>
            <person name="Nakanishi M."/>
            <person name="Sayaka M."/>
            <person name="Hattori M."/>
            <person name="Ohkuma M."/>
        </authorList>
    </citation>
    <scope>NUCLEOTIDE SEQUENCE [LARGE SCALE GENOMIC DNA]</scope>
    <source>
        <strain evidence="4">JCM 19239</strain>
    </source>
</reference>
<dbReference type="GO" id="GO:0004633">
    <property type="term" value="F:phosphopantothenoylcysteine decarboxylase activity"/>
    <property type="evidence" value="ECO:0007669"/>
    <property type="project" value="UniProtKB-EC"/>
</dbReference>
<dbReference type="InterPro" id="IPR035929">
    <property type="entry name" value="CoaB-like_sf"/>
</dbReference>
<accession>A0ABQ0JCH7</accession>
<dbReference type="InterPro" id="IPR007085">
    <property type="entry name" value="DNA/pantothenate-metab_flavo_C"/>
</dbReference>
<evidence type="ECO:0000313" key="4">
    <source>
        <dbReference type="Proteomes" id="UP000029223"/>
    </source>
</evidence>